<dbReference type="CDD" id="cd10334">
    <property type="entry name" value="SLC6sbd_u1"/>
    <property type="match status" value="1"/>
</dbReference>
<sequence>MRERWDSRSAFVLAAIGSAIGLGNVWRFPYIAYQNGGGAFLIPYFVAMITAGIPLLILEFGLGHKMSGSAPFSFARIAKRYEWIGWFALLIAFGIVTYYAVIMGWCFGYLYHAFSLAWGKDVSSFFYKDFLHLSSGIGEIGGINPHILIGLALTWIAIYFCIIKGVKSVGRVVLITVPLPWLCLIILAIRGITLPGALEGIKYYLTPNFAALTRPQVWLAAYAQIFFSLSIGFGIMIAYASYLPKNSDINNNAVITGFSNCLTSYIAGFAVFSSLGYLALMTKKSVADVAAGGPGLAFISYPTIINLLPFGAAVFGVIFFLMLLTLGIDSAFSLVEAAVAGGMDRWRISRKVTNIAVCVIGFLGGLIYTTDAGLYILDVVDHFLSNFGLVLVGLLECLIIGYVLKAKVLREYVNSISEFRLGPAWDFSIRFLTPGVLILLLSLNLIERIKSPYGGYPGWIGWVVLLLIFIIALLFARIGRSDVD</sequence>
<dbReference type="PROSITE" id="PS00610">
    <property type="entry name" value="NA_NEUROTRAN_SYMP_1"/>
    <property type="match status" value="1"/>
</dbReference>
<evidence type="ECO:0000256" key="7">
    <source>
        <dbReference type="SAM" id="Phobius"/>
    </source>
</evidence>
<feature type="transmembrane region" description="Helical" evidence="7">
    <location>
        <begin position="383"/>
        <end position="404"/>
    </location>
</feature>
<dbReference type="Proteomes" id="UP000268469">
    <property type="component" value="Unassembled WGS sequence"/>
</dbReference>
<dbReference type="PROSITE" id="PS50267">
    <property type="entry name" value="NA_NEUROTRAN_SYMP_3"/>
    <property type="match status" value="1"/>
</dbReference>
<comment type="subcellular location">
    <subcellularLocation>
        <location evidence="1">Membrane</location>
        <topology evidence="1">Multi-pass membrane protein</topology>
    </subcellularLocation>
</comment>
<accession>A0A660SM03</accession>
<dbReference type="PANTHER" id="PTHR11616:SF240">
    <property type="entry name" value="BLOATED TUBULES, ISOFORM B-RELATED"/>
    <property type="match status" value="1"/>
</dbReference>
<feature type="transmembrane region" description="Helical" evidence="7">
    <location>
        <begin position="218"/>
        <end position="242"/>
    </location>
</feature>
<feature type="transmembrane region" description="Helical" evidence="7">
    <location>
        <begin position="254"/>
        <end position="279"/>
    </location>
</feature>
<dbReference type="GO" id="GO:0005886">
    <property type="term" value="C:plasma membrane"/>
    <property type="evidence" value="ECO:0007669"/>
    <property type="project" value="TreeGrafter"/>
</dbReference>
<dbReference type="Pfam" id="PF00209">
    <property type="entry name" value="SNF"/>
    <property type="match status" value="2"/>
</dbReference>
<keyword evidence="5 7" id="KW-0472">Membrane</keyword>
<proteinExistence type="inferred from homology"/>
<evidence type="ECO:0000256" key="4">
    <source>
        <dbReference type="ARBA" id="ARBA00022989"/>
    </source>
</evidence>
<dbReference type="PANTHER" id="PTHR11616">
    <property type="entry name" value="SODIUM/CHLORIDE DEPENDENT TRANSPORTER"/>
    <property type="match status" value="1"/>
</dbReference>
<evidence type="ECO:0000256" key="3">
    <source>
        <dbReference type="ARBA" id="ARBA00022692"/>
    </source>
</evidence>
<feature type="transmembrane region" description="Helical" evidence="7">
    <location>
        <begin position="174"/>
        <end position="198"/>
    </location>
</feature>
<evidence type="ECO:0000256" key="2">
    <source>
        <dbReference type="ARBA" id="ARBA00022448"/>
    </source>
</evidence>
<feature type="transmembrane region" description="Helical" evidence="7">
    <location>
        <begin position="458"/>
        <end position="476"/>
    </location>
</feature>
<keyword evidence="3 6" id="KW-0812">Transmembrane</keyword>
<keyword evidence="6" id="KW-0769">Symport</keyword>
<feature type="transmembrane region" description="Helical" evidence="7">
    <location>
        <begin position="143"/>
        <end position="162"/>
    </location>
</feature>
<feature type="transmembrane region" description="Helical" evidence="7">
    <location>
        <begin position="83"/>
        <end position="111"/>
    </location>
</feature>
<feature type="transmembrane region" description="Helical" evidence="7">
    <location>
        <begin position="355"/>
        <end position="377"/>
    </location>
</feature>
<dbReference type="InterPro" id="IPR037272">
    <property type="entry name" value="SNS_sf"/>
</dbReference>
<name>A0A660SM03_UNCW3</name>
<evidence type="ECO:0000256" key="5">
    <source>
        <dbReference type="ARBA" id="ARBA00023136"/>
    </source>
</evidence>
<feature type="transmembrane region" description="Helical" evidence="7">
    <location>
        <begin position="299"/>
        <end position="324"/>
    </location>
</feature>
<gene>
    <name evidence="8" type="ORF">DRP53_03180</name>
</gene>
<dbReference type="GO" id="GO:0035725">
    <property type="term" value="P:sodium ion transmembrane transport"/>
    <property type="evidence" value="ECO:0007669"/>
    <property type="project" value="TreeGrafter"/>
</dbReference>
<dbReference type="SUPFAM" id="SSF161070">
    <property type="entry name" value="SNF-like"/>
    <property type="match status" value="1"/>
</dbReference>
<dbReference type="GO" id="GO:0015293">
    <property type="term" value="F:symporter activity"/>
    <property type="evidence" value="ECO:0007669"/>
    <property type="project" value="UniProtKB-KW"/>
</dbReference>
<evidence type="ECO:0000313" key="8">
    <source>
        <dbReference type="EMBL" id="RKX70980.1"/>
    </source>
</evidence>
<dbReference type="InterPro" id="IPR000175">
    <property type="entry name" value="Na/ntran_symport"/>
</dbReference>
<comment type="caution">
    <text evidence="8">The sequence shown here is derived from an EMBL/GenBank/DDBJ whole genome shotgun (WGS) entry which is preliminary data.</text>
</comment>
<feature type="transmembrane region" description="Helical" evidence="7">
    <location>
        <begin position="37"/>
        <end position="62"/>
    </location>
</feature>
<comment type="similarity">
    <text evidence="6">Belongs to the sodium:neurotransmitter symporter (SNF) (TC 2.A.22) family.</text>
</comment>
<evidence type="ECO:0000256" key="6">
    <source>
        <dbReference type="RuleBase" id="RU003732"/>
    </source>
</evidence>
<protein>
    <recommendedName>
        <fullName evidence="6">Transporter</fullName>
    </recommendedName>
</protein>
<keyword evidence="2 6" id="KW-0813">Transport</keyword>
<dbReference type="EMBL" id="QNBE01000021">
    <property type="protein sequence ID" value="RKX70980.1"/>
    <property type="molecule type" value="Genomic_DNA"/>
</dbReference>
<evidence type="ECO:0000256" key="1">
    <source>
        <dbReference type="ARBA" id="ARBA00004141"/>
    </source>
</evidence>
<organism evidence="8 9">
    <name type="scientific">candidate division WOR-3 bacterium</name>
    <dbReference type="NCBI Taxonomy" id="2052148"/>
    <lineage>
        <taxon>Bacteria</taxon>
        <taxon>Bacteria division WOR-3</taxon>
    </lineage>
</organism>
<reference evidence="8 9" key="1">
    <citation type="submission" date="2018-06" db="EMBL/GenBank/DDBJ databases">
        <title>Extensive metabolic versatility and redundancy in microbially diverse, dynamic hydrothermal sediments.</title>
        <authorList>
            <person name="Dombrowski N."/>
            <person name="Teske A."/>
            <person name="Baker B.J."/>
        </authorList>
    </citation>
    <scope>NUCLEOTIDE SEQUENCE [LARGE SCALE GENOMIC DNA]</scope>
    <source>
        <strain evidence="8">B36_G15</strain>
    </source>
</reference>
<keyword evidence="4 7" id="KW-1133">Transmembrane helix</keyword>
<dbReference type="PRINTS" id="PR00176">
    <property type="entry name" value="NANEUSMPORT"/>
</dbReference>
<feature type="transmembrane region" description="Helical" evidence="7">
    <location>
        <begin position="425"/>
        <end position="446"/>
    </location>
</feature>
<dbReference type="AlphaFoldDB" id="A0A660SM03"/>
<dbReference type="NCBIfam" id="NF037979">
    <property type="entry name" value="Na_transp"/>
    <property type="match status" value="1"/>
</dbReference>
<evidence type="ECO:0000313" key="9">
    <source>
        <dbReference type="Proteomes" id="UP000268469"/>
    </source>
</evidence>